<evidence type="ECO:0000256" key="1">
    <source>
        <dbReference type="ARBA" id="ARBA00023015"/>
    </source>
</evidence>
<dbReference type="EMBL" id="AJJU01000017">
    <property type="protein sequence ID" value="EID73866.1"/>
    <property type="molecule type" value="Genomic_DNA"/>
</dbReference>
<dbReference type="Gene3D" id="1.10.10.60">
    <property type="entry name" value="Homeodomain-like"/>
    <property type="match status" value="1"/>
</dbReference>
<dbReference type="PANTHER" id="PTHR46796">
    <property type="entry name" value="HTH-TYPE TRANSCRIPTIONAL ACTIVATOR RHAS-RELATED"/>
    <property type="match status" value="1"/>
</dbReference>
<dbReference type="eggNOG" id="COG2207">
    <property type="taxonomic scope" value="Bacteria"/>
</dbReference>
<dbReference type="GO" id="GO:0003700">
    <property type="term" value="F:DNA-binding transcription factor activity"/>
    <property type="evidence" value="ECO:0007669"/>
    <property type="project" value="InterPro"/>
</dbReference>
<comment type="caution">
    <text evidence="5">The sequence shown here is derived from an EMBL/GenBank/DDBJ whole genome shotgun (WGS) entry which is preliminary data.</text>
</comment>
<reference evidence="5 6" key="1">
    <citation type="journal article" date="2012" name="J. Bacteriol.">
        <title>Genome Sequence of the Halotolerant Bacterium Imtechella halotolerans K1T.</title>
        <authorList>
            <person name="Kumar S."/>
            <person name="Vikram S."/>
            <person name="Subramanian S."/>
            <person name="Raghava G.P."/>
            <person name="Pinnaka A.K."/>
        </authorList>
    </citation>
    <scope>NUCLEOTIDE SEQUENCE [LARGE SCALE GENOMIC DNA]</scope>
    <source>
        <strain evidence="5 6">K1</strain>
    </source>
</reference>
<dbReference type="InterPro" id="IPR050204">
    <property type="entry name" value="AraC_XylS_family_regulators"/>
</dbReference>
<keyword evidence="2" id="KW-0238">DNA-binding</keyword>
<dbReference type="STRING" id="946077.W5A_09885"/>
<dbReference type="PATRIC" id="fig|946077.3.peg.1993"/>
<dbReference type="SMART" id="SM00342">
    <property type="entry name" value="HTH_ARAC"/>
    <property type="match status" value="1"/>
</dbReference>
<dbReference type="PANTHER" id="PTHR46796:SF13">
    <property type="entry name" value="HTH-TYPE TRANSCRIPTIONAL ACTIVATOR RHAS"/>
    <property type="match status" value="1"/>
</dbReference>
<evidence type="ECO:0000256" key="2">
    <source>
        <dbReference type="ARBA" id="ARBA00023125"/>
    </source>
</evidence>
<dbReference type="InterPro" id="IPR018060">
    <property type="entry name" value="HTH_AraC"/>
</dbReference>
<dbReference type="Pfam" id="PF12833">
    <property type="entry name" value="HTH_18"/>
    <property type="match status" value="1"/>
</dbReference>
<dbReference type="InterPro" id="IPR009057">
    <property type="entry name" value="Homeodomain-like_sf"/>
</dbReference>
<evidence type="ECO:0000259" key="4">
    <source>
        <dbReference type="PROSITE" id="PS01124"/>
    </source>
</evidence>
<keyword evidence="1" id="KW-0805">Transcription regulation</keyword>
<keyword evidence="6" id="KW-1185">Reference proteome</keyword>
<dbReference type="PROSITE" id="PS01124">
    <property type="entry name" value="HTH_ARAC_FAMILY_2"/>
    <property type="match status" value="1"/>
</dbReference>
<dbReference type="AlphaFoldDB" id="I0WBV0"/>
<feature type="domain" description="HTH araC/xylS-type" evidence="4">
    <location>
        <begin position="178"/>
        <end position="284"/>
    </location>
</feature>
<dbReference type="Proteomes" id="UP000005938">
    <property type="component" value="Unassembled WGS sequence"/>
</dbReference>
<name>I0WBV0_9FLAO</name>
<protein>
    <submittedName>
        <fullName evidence="5">AraC family transcriptional regulator</fullName>
    </submittedName>
</protein>
<organism evidence="5 6">
    <name type="scientific">Imtechella halotolerans K1</name>
    <dbReference type="NCBI Taxonomy" id="946077"/>
    <lineage>
        <taxon>Bacteria</taxon>
        <taxon>Pseudomonadati</taxon>
        <taxon>Bacteroidota</taxon>
        <taxon>Flavobacteriia</taxon>
        <taxon>Flavobacteriales</taxon>
        <taxon>Flavobacteriaceae</taxon>
        <taxon>Imtechella</taxon>
    </lineage>
</organism>
<evidence type="ECO:0000256" key="3">
    <source>
        <dbReference type="ARBA" id="ARBA00023163"/>
    </source>
</evidence>
<accession>I0WBV0</accession>
<dbReference type="GO" id="GO:0043565">
    <property type="term" value="F:sequence-specific DNA binding"/>
    <property type="evidence" value="ECO:0007669"/>
    <property type="project" value="InterPro"/>
</dbReference>
<dbReference type="InterPro" id="IPR046532">
    <property type="entry name" value="DUF6597"/>
</dbReference>
<sequence length="295" mass="34198">MDSFLKSAKFFSLVPTLDLYKLYSMEYKTYEPHIDLKSLVSCYWTLEVPKQIETQKQRIVPDGCIEMAFILGDDIKRYTSDKEFLLQPRAMVLGQTIEPFFIEPTGLVNTIAIRFYPYGFANFISEPIENLVNKETSLEQLFGFETATDLEQNIINAKDTEHRINIIEEFLLNRLNEEKTINAIVKNTVDSLLSTNGSVSISSIFKDNPSKRRQLERNFRKQIGVSPKQLGKLIRLQTALKMLLNQQSENLTDIAYNSEYFDQAHFIKDFREFTGINPKEFITHENLALSALFYK</sequence>
<evidence type="ECO:0000313" key="5">
    <source>
        <dbReference type="EMBL" id="EID73866.1"/>
    </source>
</evidence>
<proteinExistence type="predicted"/>
<dbReference type="SUPFAM" id="SSF46689">
    <property type="entry name" value="Homeodomain-like"/>
    <property type="match status" value="1"/>
</dbReference>
<keyword evidence="3" id="KW-0804">Transcription</keyword>
<evidence type="ECO:0000313" key="6">
    <source>
        <dbReference type="Proteomes" id="UP000005938"/>
    </source>
</evidence>
<dbReference type="Pfam" id="PF20240">
    <property type="entry name" value="DUF6597"/>
    <property type="match status" value="1"/>
</dbReference>
<gene>
    <name evidence="5" type="ORF">W5A_09885</name>
</gene>